<feature type="compositionally biased region" description="Low complexity" evidence="1">
    <location>
        <begin position="17"/>
        <end position="33"/>
    </location>
</feature>
<feature type="compositionally biased region" description="Basic and acidic residues" evidence="1">
    <location>
        <begin position="91"/>
        <end position="111"/>
    </location>
</feature>
<feature type="region of interest" description="Disordered" evidence="1">
    <location>
        <begin position="233"/>
        <end position="254"/>
    </location>
</feature>
<feature type="compositionally biased region" description="Polar residues" evidence="1">
    <location>
        <begin position="178"/>
        <end position="188"/>
    </location>
</feature>
<evidence type="ECO:0000313" key="3">
    <source>
        <dbReference type="Proteomes" id="UP000054560"/>
    </source>
</evidence>
<proteinExistence type="predicted"/>
<feature type="compositionally biased region" description="Polar residues" evidence="1">
    <location>
        <begin position="115"/>
        <end position="131"/>
    </location>
</feature>
<sequence length="295" mass="33009">MLQQALVTHQNRLRQGESSAPPSESNESSPPSAHTWRGSDRGQERQNDGGRVLHQQGQTRPRQKRRPYRQSRQHGSNAQSKTDQLLQKQQKLLDRYEQRLQHLQRQAERPRGGPTTISPDQGQEESISTSQPPEPVGENERLEFRIPGSAARYGVGYQAPAQGMGPQDSDTPRAAISLQDSAHAQQRAAQDPHGPEALDNRRDRLSETVHSQQQNRRFEAEALRDSITEHTVLSTPTTQVSSPTAGDKVTPPRPECIAADRQALHARMLRLSEELCRAVEADEPFSYSTSGLQKY</sequence>
<feature type="compositionally biased region" description="Polar residues" evidence="1">
    <location>
        <begin position="233"/>
        <end position="244"/>
    </location>
</feature>
<dbReference type="AlphaFoldDB" id="A0A0L0G7U3"/>
<keyword evidence="3" id="KW-1185">Reference proteome</keyword>
<dbReference type="GeneID" id="25903214"/>
<evidence type="ECO:0000256" key="1">
    <source>
        <dbReference type="SAM" id="MobiDB-lite"/>
    </source>
</evidence>
<protein>
    <submittedName>
        <fullName evidence="2">Uncharacterized protein</fullName>
    </submittedName>
</protein>
<dbReference type="RefSeq" id="XP_014158984.1">
    <property type="nucleotide sequence ID" value="XM_014303509.1"/>
</dbReference>
<name>A0A0L0G7U3_9EUKA</name>
<evidence type="ECO:0000313" key="2">
    <source>
        <dbReference type="EMBL" id="KNC85082.1"/>
    </source>
</evidence>
<feature type="compositionally biased region" description="Basic and acidic residues" evidence="1">
    <location>
        <begin position="37"/>
        <end position="48"/>
    </location>
</feature>
<feature type="region of interest" description="Disordered" evidence="1">
    <location>
        <begin position="1"/>
        <end position="199"/>
    </location>
</feature>
<feature type="compositionally biased region" description="Polar residues" evidence="1">
    <location>
        <begin position="1"/>
        <end position="10"/>
    </location>
</feature>
<dbReference type="EMBL" id="KQ241721">
    <property type="protein sequence ID" value="KNC85082.1"/>
    <property type="molecule type" value="Genomic_DNA"/>
</dbReference>
<feature type="compositionally biased region" description="Basic residues" evidence="1">
    <location>
        <begin position="61"/>
        <end position="72"/>
    </location>
</feature>
<dbReference type="Proteomes" id="UP000054560">
    <property type="component" value="Unassembled WGS sequence"/>
</dbReference>
<reference evidence="2 3" key="1">
    <citation type="submission" date="2011-02" db="EMBL/GenBank/DDBJ databases">
        <title>The Genome Sequence of Sphaeroforma arctica JP610.</title>
        <authorList>
            <consortium name="The Broad Institute Genome Sequencing Platform"/>
            <person name="Russ C."/>
            <person name="Cuomo C."/>
            <person name="Young S.K."/>
            <person name="Zeng Q."/>
            <person name="Gargeya S."/>
            <person name="Alvarado L."/>
            <person name="Berlin A."/>
            <person name="Chapman S.B."/>
            <person name="Chen Z."/>
            <person name="Freedman E."/>
            <person name="Gellesch M."/>
            <person name="Goldberg J."/>
            <person name="Griggs A."/>
            <person name="Gujja S."/>
            <person name="Heilman E."/>
            <person name="Heiman D."/>
            <person name="Howarth C."/>
            <person name="Mehta T."/>
            <person name="Neiman D."/>
            <person name="Pearson M."/>
            <person name="Roberts A."/>
            <person name="Saif S."/>
            <person name="Shea T."/>
            <person name="Shenoy N."/>
            <person name="Sisk P."/>
            <person name="Stolte C."/>
            <person name="Sykes S."/>
            <person name="White J."/>
            <person name="Yandava C."/>
            <person name="Burger G."/>
            <person name="Gray M.W."/>
            <person name="Holland P.W.H."/>
            <person name="King N."/>
            <person name="Lang F.B.F."/>
            <person name="Roger A.J."/>
            <person name="Ruiz-Trillo I."/>
            <person name="Haas B."/>
            <person name="Nusbaum C."/>
            <person name="Birren B."/>
        </authorList>
    </citation>
    <scope>NUCLEOTIDE SEQUENCE [LARGE SCALE GENOMIC DNA]</scope>
    <source>
        <strain evidence="2 3">JP610</strain>
    </source>
</reference>
<feature type="compositionally biased region" description="Polar residues" evidence="1">
    <location>
        <begin position="73"/>
        <end position="83"/>
    </location>
</feature>
<gene>
    <name evidence="2" type="ORF">SARC_02710</name>
</gene>
<accession>A0A0L0G7U3</accession>
<organism evidence="2 3">
    <name type="scientific">Sphaeroforma arctica JP610</name>
    <dbReference type="NCBI Taxonomy" id="667725"/>
    <lineage>
        <taxon>Eukaryota</taxon>
        <taxon>Ichthyosporea</taxon>
        <taxon>Ichthyophonida</taxon>
        <taxon>Sphaeroforma</taxon>
    </lineage>
</organism>